<dbReference type="Proteomes" id="UP000011682">
    <property type="component" value="Unassembled WGS sequence"/>
</dbReference>
<organism evidence="3 4">
    <name type="scientific">Cystobacter fuscus (strain ATCC 25194 / DSM 2262 / NBRC 100088 / M29)</name>
    <dbReference type="NCBI Taxonomy" id="1242864"/>
    <lineage>
        <taxon>Bacteria</taxon>
        <taxon>Pseudomonadati</taxon>
        <taxon>Myxococcota</taxon>
        <taxon>Myxococcia</taxon>
        <taxon>Myxococcales</taxon>
        <taxon>Cystobacterineae</taxon>
        <taxon>Archangiaceae</taxon>
        <taxon>Cystobacter</taxon>
    </lineage>
</organism>
<dbReference type="InterPro" id="IPR043502">
    <property type="entry name" value="DNA/RNA_pol_sf"/>
</dbReference>
<dbReference type="InterPro" id="IPR051083">
    <property type="entry name" value="GrpII_Intron_Splice-Mob/Def"/>
</dbReference>
<name>S9P0N5_CYSF2</name>
<keyword evidence="3" id="KW-0808">Transferase</keyword>
<dbReference type="PROSITE" id="PS50878">
    <property type="entry name" value="RT_POL"/>
    <property type="match status" value="1"/>
</dbReference>
<dbReference type="Pfam" id="PF00078">
    <property type="entry name" value="RVT_1"/>
    <property type="match status" value="1"/>
</dbReference>
<feature type="domain" description="Reverse transcriptase" evidence="2">
    <location>
        <begin position="1"/>
        <end position="136"/>
    </location>
</feature>
<protein>
    <submittedName>
        <fullName evidence="3">RNA-directed DNA polymerase (Reverse transcriptase)</fullName>
    </submittedName>
</protein>
<dbReference type="Gene3D" id="3.30.70.270">
    <property type="match status" value="1"/>
</dbReference>
<dbReference type="PANTHER" id="PTHR34047">
    <property type="entry name" value="NUCLEAR INTRON MATURASE 1, MITOCHONDRIAL-RELATED"/>
    <property type="match status" value="1"/>
</dbReference>
<sequence length="136" mass="15911">MTLPLELQQLIQRRVRDGVLLRLIGKWLKAGILEEGNVTYPDEGTPQGGVISPVLANIYLHEVLDVWFEKEVKPRMKGRAELVRYSDDFVICFEREEDARRVMEVLPKRMEKYGLTLHPEKTRLVEFRPPRPENRG</sequence>
<dbReference type="InterPro" id="IPR000477">
    <property type="entry name" value="RT_dom"/>
</dbReference>
<keyword evidence="3" id="KW-0548">Nucleotidyltransferase</keyword>
<accession>S9P0N5</accession>
<dbReference type="SUPFAM" id="SSF56672">
    <property type="entry name" value="DNA/RNA polymerases"/>
    <property type="match status" value="1"/>
</dbReference>
<dbReference type="eggNOG" id="COG3344">
    <property type="taxonomic scope" value="Bacteria"/>
</dbReference>
<dbReference type="CDD" id="cd01651">
    <property type="entry name" value="RT_G2_intron"/>
    <property type="match status" value="1"/>
</dbReference>
<comment type="similarity">
    <text evidence="1">Belongs to the bacterial reverse transcriptase family.</text>
</comment>
<proteinExistence type="inferred from homology"/>
<comment type="caution">
    <text evidence="3">The sequence shown here is derived from an EMBL/GenBank/DDBJ whole genome shotgun (WGS) entry which is preliminary data.</text>
</comment>
<gene>
    <name evidence="3" type="ORF">D187_004299</name>
</gene>
<dbReference type="InterPro" id="IPR043128">
    <property type="entry name" value="Rev_trsase/Diguanyl_cyclase"/>
</dbReference>
<keyword evidence="3" id="KW-0695">RNA-directed DNA polymerase</keyword>
<evidence type="ECO:0000313" key="3">
    <source>
        <dbReference type="EMBL" id="EPX58010.1"/>
    </source>
</evidence>
<reference evidence="3" key="1">
    <citation type="submission" date="2013-05" db="EMBL/GenBank/DDBJ databases">
        <title>Genome assembly of Cystobacter fuscus DSM 2262.</title>
        <authorList>
            <person name="Sharma G."/>
            <person name="Khatri I."/>
            <person name="Kaur C."/>
            <person name="Mayilraj S."/>
            <person name="Subramanian S."/>
        </authorList>
    </citation>
    <scope>NUCLEOTIDE SEQUENCE [LARGE SCALE GENOMIC DNA]</scope>
    <source>
        <strain evidence="3">DSM 2262</strain>
    </source>
</reference>
<dbReference type="AlphaFoldDB" id="S9P0N5"/>
<evidence type="ECO:0000256" key="1">
    <source>
        <dbReference type="ARBA" id="ARBA00034120"/>
    </source>
</evidence>
<keyword evidence="4" id="KW-1185">Reference proteome</keyword>
<dbReference type="PANTHER" id="PTHR34047:SF8">
    <property type="entry name" value="PROTEIN YKFC"/>
    <property type="match status" value="1"/>
</dbReference>
<evidence type="ECO:0000259" key="2">
    <source>
        <dbReference type="PROSITE" id="PS50878"/>
    </source>
</evidence>
<dbReference type="GO" id="GO:0003964">
    <property type="term" value="F:RNA-directed DNA polymerase activity"/>
    <property type="evidence" value="ECO:0007669"/>
    <property type="project" value="UniProtKB-KW"/>
</dbReference>
<evidence type="ECO:0000313" key="4">
    <source>
        <dbReference type="Proteomes" id="UP000011682"/>
    </source>
</evidence>
<dbReference type="EMBL" id="ANAH02000027">
    <property type="protein sequence ID" value="EPX58010.1"/>
    <property type="molecule type" value="Genomic_DNA"/>
</dbReference>